<dbReference type="Pfam" id="PF03227">
    <property type="entry name" value="GILT"/>
    <property type="match status" value="1"/>
</dbReference>
<evidence type="ECO:0000256" key="1">
    <source>
        <dbReference type="ARBA" id="ARBA00005679"/>
    </source>
</evidence>
<keyword evidence="4" id="KW-0964">Secreted</keyword>
<evidence type="ECO:0000256" key="2">
    <source>
        <dbReference type="ARBA" id="ARBA00011615"/>
    </source>
</evidence>
<reference evidence="7" key="2">
    <citation type="submission" date="2025-05" db="UniProtKB">
        <authorList>
            <consortium name="Ensembl"/>
        </authorList>
    </citation>
    <scope>IDENTIFICATION</scope>
</reference>
<feature type="region of interest" description="Disordered" evidence="5">
    <location>
        <begin position="1"/>
        <end position="27"/>
    </location>
</feature>
<comment type="function">
    <text evidence="4">Lysosomal thiol reductase that can reduce protein disulfide bonds. Facilitates the complete unfolding of proteins destined for lysosomal degradation. Plays an important role in antigen processing.</text>
</comment>
<dbReference type="PANTHER" id="PTHR13234:SF45">
    <property type="entry name" value="GAMMA-INTERFERON-INDUCIBLE LYSOSOMAL THIOL REDUCTASE-LIKE"/>
    <property type="match status" value="1"/>
</dbReference>
<dbReference type="Ensembl" id="ENSDCDT00010068100.1">
    <property type="protein sequence ID" value="ENSDCDP00010057419.1"/>
    <property type="gene ID" value="ENSDCDG00010032490.1"/>
</dbReference>
<organism evidence="7 8">
    <name type="scientific">Denticeps clupeoides</name>
    <name type="common">denticle herring</name>
    <dbReference type="NCBI Taxonomy" id="299321"/>
    <lineage>
        <taxon>Eukaryota</taxon>
        <taxon>Metazoa</taxon>
        <taxon>Chordata</taxon>
        <taxon>Craniata</taxon>
        <taxon>Vertebrata</taxon>
        <taxon>Euteleostomi</taxon>
        <taxon>Actinopterygii</taxon>
        <taxon>Neopterygii</taxon>
        <taxon>Teleostei</taxon>
        <taxon>Clupei</taxon>
        <taxon>Clupeiformes</taxon>
        <taxon>Denticipitoidei</taxon>
        <taxon>Denticipitidae</taxon>
        <taxon>Denticeps</taxon>
    </lineage>
</organism>
<keyword evidence="8" id="KW-1185">Reference proteome</keyword>
<keyword evidence="4" id="KW-0732">Signal</keyword>
<comment type="similarity">
    <text evidence="1 4">Belongs to the GILT family.</text>
</comment>
<accession>A0A8C4CT20</accession>
<name>A0A8C4CT20_9TELE</name>
<dbReference type="AlphaFoldDB" id="A0A8C4CT20"/>
<keyword evidence="4" id="KW-0676">Redox-active center</keyword>
<dbReference type="EC" id="1.8.-.-" evidence="4"/>
<keyword evidence="4" id="KW-0458">Lysosome</keyword>
<evidence type="ECO:0000313" key="7">
    <source>
        <dbReference type="Ensembl" id="ENSDCDP00010057965.1"/>
    </source>
</evidence>
<keyword evidence="4" id="KW-0560">Oxidoreductase</keyword>
<sequence length="302" mass="33526">MGRRSFRNDLLATPTSPARHSGSRWERDGGSLLLDAPLVPPVRDLPQQSESQAVVRVPTVPVVQVFGNCNRMWILISLSACRFALLLCASTTSTSAFFLVCSTKPNSDVPALEVTLYYESLCPGCRAFLTEQLFPTWTMLKDIMKVHLVPYGNAEERQNSVICQHGENECLGNMLESCIIHAVDHVAFQIIYCMESSSDVLKAAQLCLQLYAPSVRWETISSCATGAVGRSLMHKNAVKTRFLEPAHTHVPWVTFNGEYRDDWEDGAMSSLFSLVCSLYKGAQPPACTGVQKKLDRSFCLRL</sequence>
<dbReference type="Ensembl" id="ENSDCDT00010068657.1">
    <property type="protein sequence ID" value="ENSDCDP00010057965.1"/>
    <property type="gene ID" value="ENSDCDG00010032668.1"/>
</dbReference>
<dbReference type="GO" id="GO:0002376">
    <property type="term" value="P:immune system process"/>
    <property type="evidence" value="ECO:0007669"/>
    <property type="project" value="UniProtKB-KW"/>
</dbReference>
<proteinExistence type="inferred from homology"/>
<keyword evidence="3 4" id="KW-0325">Glycoprotein</keyword>
<dbReference type="GeneTree" id="ENSGT00940000164804"/>
<protein>
    <recommendedName>
        <fullName evidence="4">Gamma-interferon-inducible lysosomal thiol reductase</fullName>
        <ecNumber evidence="4">1.8.-.-</ecNumber>
    </recommendedName>
    <alternativeName>
        <fullName evidence="4">Gamma-interferon-inducible protein IP-30</fullName>
    </alternativeName>
</protein>
<reference evidence="7 8" key="1">
    <citation type="submission" date="2020-06" db="EMBL/GenBank/DDBJ databases">
        <authorList>
            <consortium name="Wellcome Sanger Institute Data Sharing"/>
        </authorList>
    </citation>
    <scope>NUCLEOTIDE SEQUENCE [LARGE SCALE GENOMIC DNA]</scope>
</reference>
<comment type="subunit">
    <text evidence="2 4">Dimer; disulfide-linked.</text>
</comment>
<dbReference type="GO" id="GO:0005764">
    <property type="term" value="C:lysosome"/>
    <property type="evidence" value="ECO:0007669"/>
    <property type="project" value="UniProtKB-SubCell"/>
</dbReference>
<keyword evidence="4" id="KW-0391">Immunity</keyword>
<comment type="subcellular location">
    <subcellularLocation>
        <location evidence="4">Secreted</location>
    </subcellularLocation>
    <subcellularLocation>
        <location evidence="4">Lysosome</location>
    </subcellularLocation>
</comment>
<evidence type="ECO:0000313" key="6">
    <source>
        <dbReference type="Ensembl" id="ENSDCDP00010057419.1"/>
    </source>
</evidence>
<gene>
    <name evidence="7" type="primary">LOC114802098</name>
    <name evidence="6" type="synonym">LOC114802094</name>
</gene>
<dbReference type="PANTHER" id="PTHR13234">
    <property type="entry name" value="GAMMA-INTERFERON INDUCIBLE LYSOSOMAL THIOL REDUCTASE GILT"/>
    <property type="match status" value="1"/>
</dbReference>
<keyword evidence="4" id="KW-1015">Disulfide bond</keyword>
<evidence type="ECO:0000256" key="5">
    <source>
        <dbReference type="SAM" id="MobiDB-lite"/>
    </source>
</evidence>
<dbReference type="InterPro" id="IPR004911">
    <property type="entry name" value="Interferon-induced_GILT"/>
</dbReference>
<evidence type="ECO:0000313" key="8">
    <source>
        <dbReference type="Proteomes" id="UP000694580"/>
    </source>
</evidence>
<evidence type="ECO:0000256" key="3">
    <source>
        <dbReference type="ARBA" id="ARBA00023180"/>
    </source>
</evidence>
<dbReference type="GO" id="GO:0016671">
    <property type="term" value="F:oxidoreductase activity, acting on a sulfur group of donors, disulfide as acceptor"/>
    <property type="evidence" value="ECO:0007669"/>
    <property type="project" value="UniProtKB-UniRule"/>
</dbReference>
<evidence type="ECO:0000256" key="4">
    <source>
        <dbReference type="RuleBase" id="RU369109"/>
    </source>
</evidence>
<dbReference type="GO" id="GO:0005576">
    <property type="term" value="C:extracellular region"/>
    <property type="evidence" value="ECO:0007669"/>
    <property type="project" value="UniProtKB-SubCell"/>
</dbReference>
<dbReference type="Proteomes" id="UP000694580">
    <property type="component" value="Chromosome 13"/>
</dbReference>